<organism evidence="2 3">
    <name type="scientific">Eumeta variegata</name>
    <name type="common">Bagworm moth</name>
    <name type="synonym">Eumeta japonica</name>
    <dbReference type="NCBI Taxonomy" id="151549"/>
    <lineage>
        <taxon>Eukaryota</taxon>
        <taxon>Metazoa</taxon>
        <taxon>Ecdysozoa</taxon>
        <taxon>Arthropoda</taxon>
        <taxon>Hexapoda</taxon>
        <taxon>Insecta</taxon>
        <taxon>Pterygota</taxon>
        <taxon>Neoptera</taxon>
        <taxon>Endopterygota</taxon>
        <taxon>Lepidoptera</taxon>
        <taxon>Glossata</taxon>
        <taxon>Ditrysia</taxon>
        <taxon>Tineoidea</taxon>
        <taxon>Psychidae</taxon>
        <taxon>Oiketicinae</taxon>
        <taxon>Eumeta</taxon>
    </lineage>
</organism>
<evidence type="ECO:0000256" key="1">
    <source>
        <dbReference type="SAM" id="MobiDB-lite"/>
    </source>
</evidence>
<dbReference type="EMBL" id="BGZK01000054">
    <property type="protein sequence ID" value="GBP13021.1"/>
    <property type="molecule type" value="Genomic_DNA"/>
</dbReference>
<feature type="region of interest" description="Disordered" evidence="1">
    <location>
        <begin position="17"/>
        <end position="56"/>
    </location>
</feature>
<proteinExistence type="predicted"/>
<feature type="compositionally biased region" description="Basic residues" evidence="1">
    <location>
        <begin position="40"/>
        <end position="52"/>
    </location>
</feature>
<protein>
    <submittedName>
        <fullName evidence="2">Uncharacterized protein</fullName>
    </submittedName>
</protein>
<evidence type="ECO:0000313" key="2">
    <source>
        <dbReference type="EMBL" id="GBP13021.1"/>
    </source>
</evidence>
<dbReference type="Proteomes" id="UP000299102">
    <property type="component" value="Unassembled WGS sequence"/>
</dbReference>
<accession>A0A4C1TI93</accession>
<gene>
    <name evidence="2" type="ORF">EVAR_79353_1</name>
</gene>
<sequence>MDYTHSCKGYLGLPKKRDRVRHPVSRGPRPNYRIGPSNGARRRAARQRKPIHRGPTERVSCERALKYLGARSFYYDPLVLPVRLCFIHQQNCIHNQTGRMLLPELSQQRWHY</sequence>
<reference evidence="2 3" key="1">
    <citation type="journal article" date="2019" name="Commun. Biol.">
        <title>The bagworm genome reveals a unique fibroin gene that provides high tensile strength.</title>
        <authorList>
            <person name="Kono N."/>
            <person name="Nakamura H."/>
            <person name="Ohtoshi R."/>
            <person name="Tomita M."/>
            <person name="Numata K."/>
            <person name="Arakawa K."/>
        </authorList>
    </citation>
    <scope>NUCLEOTIDE SEQUENCE [LARGE SCALE GENOMIC DNA]</scope>
</reference>
<keyword evidence="3" id="KW-1185">Reference proteome</keyword>
<name>A0A4C1TI93_EUMVA</name>
<comment type="caution">
    <text evidence="2">The sequence shown here is derived from an EMBL/GenBank/DDBJ whole genome shotgun (WGS) entry which is preliminary data.</text>
</comment>
<dbReference type="AlphaFoldDB" id="A0A4C1TI93"/>
<evidence type="ECO:0000313" key="3">
    <source>
        <dbReference type="Proteomes" id="UP000299102"/>
    </source>
</evidence>